<keyword evidence="2" id="KW-1185">Reference proteome</keyword>
<protein>
    <submittedName>
        <fullName evidence="1">Uncharacterized protein</fullName>
    </submittedName>
</protein>
<feature type="non-terminal residue" evidence="1">
    <location>
        <position position="63"/>
    </location>
</feature>
<accession>A0A2H3B0H0</accession>
<evidence type="ECO:0000313" key="2">
    <source>
        <dbReference type="Proteomes" id="UP000218334"/>
    </source>
</evidence>
<evidence type="ECO:0000313" key="1">
    <source>
        <dbReference type="EMBL" id="PBK60562.1"/>
    </source>
</evidence>
<sequence>IALKRQFYGFNHDAEAPIHTYVSGIMSLAGRLKAIGVKLEDIDIVDVLIFNLDESWSSIAASL</sequence>
<dbReference type="STRING" id="1076256.A0A2H3B0H0"/>
<dbReference type="Proteomes" id="UP000218334">
    <property type="component" value="Unassembled WGS sequence"/>
</dbReference>
<organism evidence="1 2">
    <name type="scientific">Armillaria solidipes</name>
    <dbReference type="NCBI Taxonomy" id="1076256"/>
    <lineage>
        <taxon>Eukaryota</taxon>
        <taxon>Fungi</taxon>
        <taxon>Dikarya</taxon>
        <taxon>Basidiomycota</taxon>
        <taxon>Agaricomycotina</taxon>
        <taxon>Agaricomycetes</taxon>
        <taxon>Agaricomycetidae</taxon>
        <taxon>Agaricales</taxon>
        <taxon>Marasmiineae</taxon>
        <taxon>Physalacriaceae</taxon>
        <taxon>Armillaria</taxon>
    </lineage>
</organism>
<name>A0A2H3B0H0_9AGAR</name>
<reference evidence="2" key="1">
    <citation type="journal article" date="2017" name="Nat. Ecol. Evol.">
        <title>Genome expansion and lineage-specific genetic innovations in the forest pathogenic fungi Armillaria.</title>
        <authorList>
            <person name="Sipos G."/>
            <person name="Prasanna A.N."/>
            <person name="Walter M.C."/>
            <person name="O'Connor E."/>
            <person name="Balint B."/>
            <person name="Krizsan K."/>
            <person name="Kiss B."/>
            <person name="Hess J."/>
            <person name="Varga T."/>
            <person name="Slot J."/>
            <person name="Riley R."/>
            <person name="Boka B."/>
            <person name="Rigling D."/>
            <person name="Barry K."/>
            <person name="Lee J."/>
            <person name="Mihaltcheva S."/>
            <person name="LaButti K."/>
            <person name="Lipzen A."/>
            <person name="Waldron R."/>
            <person name="Moloney N.M."/>
            <person name="Sperisen C."/>
            <person name="Kredics L."/>
            <person name="Vagvoelgyi C."/>
            <person name="Patrignani A."/>
            <person name="Fitzpatrick D."/>
            <person name="Nagy I."/>
            <person name="Doyle S."/>
            <person name="Anderson J.B."/>
            <person name="Grigoriev I.V."/>
            <person name="Gueldener U."/>
            <person name="Muensterkoetter M."/>
            <person name="Nagy L.G."/>
        </authorList>
    </citation>
    <scope>NUCLEOTIDE SEQUENCE [LARGE SCALE GENOMIC DNA]</scope>
    <source>
        <strain evidence="2">28-4</strain>
    </source>
</reference>
<dbReference type="Pfam" id="PF14223">
    <property type="entry name" value="Retrotran_gag_2"/>
    <property type="match status" value="1"/>
</dbReference>
<gene>
    <name evidence="1" type="ORF">ARMSODRAFT_868045</name>
</gene>
<feature type="non-terminal residue" evidence="1">
    <location>
        <position position="1"/>
    </location>
</feature>
<dbReference type="AlphaFoldDB" id="A0A2H3B0H0"/>
<proteinExistence type="predicted"/>
<dbReference type="EMBL" id="KZ293485">
    <property type="protein sequence ID" value="PBK60562.1"/>
    <property type="molecule type" value="Genomic_DNA"/>
</dbReference>